<name>A0ABR7NKR2_9FIRM</name>
<reference evidence="10 11" key="1">
    <citation type="submission" date="2020-08" db="EMBL/GenBank/DDBJ databases">
        <title>Genome public.</title>
        <authorList>
            <person name="Liu C."/>
            <person name="Sun Q."/>
        </authorList>
    </citation>
    <scope>NUCLEOTIDE SEQUENCE [LARGE SCALE GENOMIC DNA]</scope>
    <source>
        <strain evidence="10 11">BX1</strain>
    </source>
</reference>
<evidence type="ECO:0000256" key="5">
    <source>
        <dbReference type="ARBA" id="ARBA00022692"/>
    </source>
</evidence>
<feature type="transmembrane region" description="Helical" evidence="8">
    <location>
        <begin position="77"/>
        <end position="102"/>
    </location>
</feature>
<feature type="transmembrane region" description="Helical" evidence="8">
    <location>
        <begin position="20"/>
        <end position="43"/>
    </location>
</feature>
<dbReference type="Proteomes" id="UP000658131">
    <property type="component" value="Unassembled WGS sequence"/>
</dbReference>
<evidence type="ECO:0000256" key="4">
    <source>
        <dbReference type="ARBA" id="ARBA00022475"/>
    </source>
</evidence>
<evidence type="ECO:0000256" key="1">
    <source>
        <dbReference type="ARBA" id="ARBA00004651"/>
    </source>
</evidence>
<dbReference type="InterPro" id="IPR000515">
    <property type="entry name" value="MetI-like"/>
</dbReference>
<feature type="domain" description="ABC transmembrane type-1" evidence="9">
    <location>
        <begin position="73"/>
        <end position="280"/>
    </location>
</feature>
<dbReference type="CDD" id="cd06261">
    <property type="entry name" value="TM_PBP2"/>
    <property type="match status" value="1"/>
</dbReference>
<feature type="transmembrane region" description="Helical" evidence="8">
    <location>
        <begin position="154"/>
        <end position="182"/>
    </location>
</feature>
<comment type="caution">
    <text evidence="10">The sequence shown here is derived from an EMBL/GenBank/DDBJ whole genome shotgun (WGS) entry which is preliminary data.</text>
</comment>
<protein>
    <submittedName>
        <fullName evidence="10">ABC transporter permease</fullName>
    </submittedName>
</protein>
<evidence type="ECO:0000256" key="2">
    <source>
        <dbReference type="ARBA" id="ARBA00007069"/>
    </source>
</evidence>
<dbReference type="PANTHER" id="PTHR42929:SF1">
    <property type="entry name" value="INNER MEMBRANE ABC TRANSPORTER PERMEASE PROTEIN YDCU-RELATED"/>
    <property type="match status" value="1"/>
</dbReference>
<dbReference type="Pfam" id="PF00528">
    <property type="entry name" value="BPD_transp_1"/>
    <property type="match status" value="1"/>
</dbReference>
<keyword evidence="11" id="KW-1185">Reference proteome</keyword>
<dbReference type="PANTHER" id="PTHR42929">
    <property type="entry name" value="INNER MEMBRANE ABC TRANSPORTER PERMEASE PROTEIN YDCU-RELATED-RELATED"/>
    <property type="match status" value="1"/>
</dbReference>
<dbReference type="InterPro" id="IPR035906">
    <property type="entry name" value="MetI-like_sf"/>
</dbReference>
<dbReference type="Gene3D" id="1.10.3720.10">
    <property type="entry name" value="MetI-like"/>
    <property type="match status" value="1"/>
</dbReference>
<dbReference type="EMBL" id="JACRTB010000015">
    <property type="protein sequence ID" value="MBC8576805.1"/>
    <property type="molecule type" value="Genomic_DNA"/>
</dbReference>
<dbReference type="RefSeq" id="WP_262400308.1">
    <property type="nucleotide sequence ID" value="NZ_JACRTB010000015.1"/>
</dbReference>
<feature type="transmembrane region" description="Helical" evidence="8">
    <location>
        <begin position="261"/>
        <end position="283"/>
    </location>
</feature>
<comment type="similarity">
    <text evidence="2">Belongs to the binding-protein-dependent transport system permease family. CysTW subfamily.</text>
</comment>
<dbReference type="PROSITE" id="PS50928">
    <property type="entry name" value="ABC_TM1"/>
    <property type="match status" value="1"/>
</dbReference>
<keyword evidence="5 8" id="KW-0812">Transmembrane</keyword>
<feature type="transmembrane region" description="Helical" evidence="8">
    <location>
        <begin position="203"/>
        <end position="227"/>
    </location>
</feature>
<keyword evidence="6 8" id="KW-1133">Transmembrane helix</keyword>
<keyword evidence="4" id="KW-1003">Cell membrane</keyword>
<evidence type="ECO:0000313" key="10">
    <source>
        <dbReference type="EMBL" id="MBC8576805.1"/>
    </source>
</evidence>
<evidence type="ECO:0000256" key="3">
    <source>
        <dbReference type="ARBA" id="ARBA00022448"/>
    </source>
</evidence>
<accession>A0ABR7NKR2</accession>
<organism evidence="10 11">
    <name type="scientific">Yanshouia hominis</name>
    <dbReference type="NCBI Taxonomy" id="2763673"/>
    <lineage>
        <taxon>Bacteria</taxon>
        <taxon>Bacillati</taxon>
        <taxon>Bacillota</taxon>
        <taxon>Clostridia</taxon>
        <taxon>Eubacteriales</taxon>
        <taxon>Oscillospiraceae</taxon>
        <taxon>Yanshouia</taxon>
    </lineage>
</organism>
<proteinExistence type="inferred from homology"/>
<feature type="transmembrane region" description="Helical" evidence="8">
    <location>
        <begin position="109"/>
        <end position="134"/>
    </location>
</feature>
<gene>
    <name evidence="10" type="ORF">H8717_10380</name>
</gene>
<dbReference type="SUPFAM" id="SSF161098">
    <property type="entry name" value="MetI-like"/>
    <property type="match status" value="1"/>
</dbReference>
<comment type="subcellular location">
    <subcellularLocation>
        <location evidence="1 8">Cell membrane</location>
        <topology evidence="1 8">Multi-pass membrane protein</topology>
    </subcellularLocation>
</comment>
<keyword evidence="7 8" id="KW-0472">Membrane</keyword>
<evidence type="ECO:0000259" key="9">
    <source>
        <dbReference type="PROSITE" id="PS50928"/>
    </source>
</evidence>
<evidence type="ECO:0000256" key="7">
    <source>
        <dbReference type="ARBA" id="ARBA00023136"/>
    </source>
</evidence>
<evidence type="ECO:0000256" key="8">
    <source>
        <dbReference type="RuleBase" id="RU363032"/>
    </source>
</evidence>
<evidence type="ECO:0000256" key="6">
    <source>
        <dbReference type="ARBA" id="ARBA00022989"/>
    </source>
</evidence>
<evidence type="ECO:0000313" key="11">
    <source>
        <dbReference type="Proteomes" id="UP000658131"/>
    </source>
</evidence>
<keyword evidence="3 8" id="KW-0813">Transport</keyword>
<sequence length="296" mass="32829">MSPLEPVRHRGASNRSAGWLLPLSGWMVIFYLIPLVFIIGTSFRTMVNYQLTSEFTMQNYLAIFAEPLYWKALRVSLLLAVKVVAITTLIAYPLAMVLVFIVPKRWRTFFLILIIAPFWTSYLIRAYSWFIVLGNNGILNLLLKSLGLIGQPVQILYTGTATTIGLVHYLLPIMTLTIYTTLENIDPKLLEAANDLGAGGLRSFFHVILPLSAGGLVNGMMFIYILAFADFVSPATLGGQTERVFPQLIVDAVQWNINWPLASALSIVMVAAIFLVLLVLSLFRNIGSRENGGSGK</sequence>